<reference evidence="2 3" key="1">
    <citation type="journal article" date="2022" name="Nat. Genet.">
        <title>Improved pea reference genome and pan-genome highlight genomic features and evolutionary characteristics.</title>
        <authorList>
            <person name="Yang T."/>
            <person name="Liu R."/>
            <person name="Luo Y."/>
            <person name="Hu S."/>
            <person name="Wang D."/>
            <person name="Wang C."/>
            <person name="Pandey M.K."/>
            <person name="Ge S."/>
            <person name="Xu Q."/>
            <person name="Li N."/>
            <person name="Li G."/>
            <person name="Huang Y."/>
            <person name="Saxena R.K."/>
            <person name="Ji Y."/>
            <person name="Li M."/>
            <person name="Yan X."/>
            <person name="He Y."/>
            <person name="Liu Y."/>
            <person name="Wang X."/>
            <person name="Xiang C."/>
            <person name="Varshney R.K."/>
            <person name="Ding H."/>
            <person name="Gao S."/>
            <person name="Zong X."/>
        </authorList>
    </citation>
    <scope>NUCLEOTIDE SEQUENCE [LARGE SCALE GENOMIC DNA]</scope>
    <source>
        <strain evidence="2 3">cv. Zhongwan 6</strain>
    </source>
</reference>
<dbReference type="AlphaFoldDB" id="A0A9D4XVE0"/>
<evidence type="ECO:0000313" key="3">
    <source>
        <dbReference type="Proteomes" id="UP001058974"/>
    </source>
</evidence>
<feature type="region of interest" description="Disordered" evidence="1">
    <location>
        <begin position="203"/>
        <end position="222"/>
    </location>
</feature>
<comment type="caution">
    <text evidence="2">The sequence shown here is derived from an EMBL/GenBank/DDBJ whole genome shotgun (WGS) entry which is preliminary data.</text>
</comment>
<keyword evidence="3" id="KW-1185">Reference proteome</keyword>
<feature type="compositionally biased region" description="Polar residues" evidence="1">
    <location>
        <begin position="235"/>
        <end position="255"/>
    </location>
</feature>
<proteinExistence type="predicted"/>
<evidence type="ECO:0000313" key="2">
    <source>
        <dbReference type="EMBL" id="KAI5425875.1"/>
    </source>
</evidence>
<feature type="region of interest" description="Disordered" evidence="1">
    <location>
        <begin position="235"/>
        <end position="296"/>
    </location>
</feature>
<dbReference type="Gramene" id="Psat03G0162800-T1">
    <property type="protein sequence ID" value="KAI5425875.1"/>
    <property type="gene ID" value="KIW84_031628"/>
</dbReference>
<dbReference type="Proteomes" id="UP001058974">
    <property type="component" value="Chromosome 3"/>
</dbReference>
<protein>
    <submittedName>
        <fullName evidence="2">Uncharacterized protein</fullName>
    </submittedName>
</protein>
<gene>
    <name evidence="2" type="ORF">KIW84_031628</name>
</gene>
<accession>A0A9D4XVE0</accession>
<name>A0A9D4XVE0_PEA</name>
<dbReference type="EMBL" id="JAMSHJ010000003">
    <property type="protein sequence ID" value="KAI5425875.1"/>
    <property type="molecule type" value="Genomic_DNA"/>
</dbReference>
<evidence type="ECO:0000256" key="1">
    <source>
        <dbReference type="SAM" id="MobiDB-lite"/>
    </source>
</evidence>
<sequence length="296" mass="31620">MYQSQRAPYNPFLMPTCPMYQPSFGYNAPRATPPRAFAPQAFFAGSEANFNNQWWYPDSSASHHVTPDASNLSDTISLLGSVQASSEVLLRGLVGDDGLYKFPNPATQVSKSTPSLNTCLTQSSSMNNYSTTCASPCTPLAHSDDTSSCKSHRLPTSLSTTMYSQPFELVVCDLWGPAPMKSSCGYTYFLTCADAFSSSLPSSVPSGLSTTHNTPSLSSHSSPALITSDLVEANTISPSSPKNLSPGSSPDSPITNEPFINPLNVHPMQTRAKRGITLPRLNPTPNLTHMGPTSVG</sequence>
<organism evidence="2 3">
    <name type="scientific">Pisum sativum</name>
    <name type="common">Garden pea</name>
    <name type="synonym">Lathyrus oleraceus</name>
    <dbReference type="NCBI Taxonomy" id="3888"/>
    <lineage>
        <taxon>Eukaryota</taxon>
        <taxon>Viridiplantae</taxon>
        <taxon>Streptophyta</taxon>
        <taxon>Embryophyta</taxon>
        <taxon>Tracheophyta</taxon>
        <taxon>Spermatophyta</taxon>
        <taxon>Magnoliopsida</taxon>
        <taxon>eudicotyledons</taxon>
        <taxon>Gunneridae</taxon>
        <taxon>Pentapetalae</taxon>
        <taxon>rosids</taxon>
        <taxon>fabids</taxon>
        <taxon>Fabales</taxon>
        <taxon>Fabaceae</taxon>
        <taxon>Papilionoideae</taxon>
        <taxon>50 kb inversion clade</taxon>
        <taxon>NPAAA clade</taxon>
        <taxon>Hologalegina</taxon>
        <taxon>IRL clade</taxon>
        <taxon>Fabeae</taxon>
        <taxon>Lathyrus</taxon>
    </lineage>
</organism>
<feature type="compositionally biased region" description="Polar residues" evidence="1">
    <location>
        <begin position="210"/>
        <end position="222"/>
    </location>
</feature>